<dbReference type="EMBL" id="JACSQZ010000033">
    <property type="protein sequence ID" value="MBD7915470.1"/>
    <property type="molecule type" value="Genomic_DNA"/>
</dbReference>
<gene>
    <name evidence="2" type="ORF">H9660_09955</name>
</gene>
<proteinExistence type="predicted"/>
<accession>A0ABR8Q4W7</accession>
<dbReference type="InterPro" id="IPR016181">
    <property type="entry name" value="Acyl_CoA_acyltransferase"/>
</dbReference>
<name>A0ABR8Q4W7_9CLOT</name>
<dbReference type="Gene3D" id="3.40.630.30">
    <property type="match status" value="1"/>
</dbReference>
<dbReference type="Proteomes" id="UP000640335">
    <property type="component" value="Unassembled WGS sequence"/>
</dbReference>
<dbReference type="SUPFAM" id="SSF55729">
    <property type="entry name" value="Acyl-CoA N-acyltransferases (Nat)"/>
    <property type="match status" value="1"/>
</dbReference>
<evidence type="ECO:0000259" key="1">
    <source>
        <dbReference type="PROSITE" id="PS51186"/>
    </source>
</evidence>
<dbReference type="CDD" id="cd04301">
    <property type="entry name" value="NAT_SF"/>
    <property type="match status" value="1"/>
</dbReference>
<dbReference type="PROSITE" id="PS51186">
    <property type="entry name" value="GNAT"/>
    <property type="match status" value="1"/>
</dbReference>
<dbReference type="RefSeq" id="WP_191750231.1">
    <property type="nucleotide sequence ID" value="NZ_JACSQZ010000033.1"/>
</dbReference>
<dbReference type="Pfam" id="PF00583">
    <property type="entry name" value="Acetyltransf_1"/>
    <property type="match status" value="1"/>
</dbReference>
<evidence type="ECO:0000313" key="2">
    <source>
        <dbReference type="EMBL" id="MBD7915470.1"/>
    </source>
</evidence>
<comment type="caution">
    <text evidence="2">The sequence shown here is derived from an EMBL/GenBank/DDBJ whole genome shotgun (WGS) entry which is preliminary data.</text>
</comment>
<reference evidence="2 3" key="1">
    <citation type="submission" date="2020-08" db="EMBL/GenBank/DDBJ databases">
        <title>A Genomic Blueprint of the Chicken Gut Microbiome.</title>
        <authorList>
            <person name="Gilroy R."/>
            <person name="Ravi A."/>
            <person name="Getino M."/>
            <person name="Pursley I."/>
            <person name="Horton D.L."/>
            <person name="Alikhan N.-F."/>
            <person name="Baker D."/>
            <person name="Gharbi K."/>
            <person name="Hall N."/>
            <person name="Watson M."/>
            <person name="Adriaenssens E.M."/>
            <person name="Foster-Nyarko E."/>
            <person name="Jarju S."/>
            <person name="Secka A."/>
            <person name="Antonio M."/>
            <person name="Oren A."/>
            <person name="Chaudhuri R."/>
            <person name="La Ragione R.M."/>
            <person name="Hildebrand F."/>
            <person name="Pallen M.J."/>
        </authorList>
    </citation>
    <scope>NUCLEOTIDE SEQUENCE [LARGE SCALE GENOMIC DNA]</scope>
    <source>
        <strain evidence="2 3">Sa3CUN1</strain>
    </source>
</reference>
<dbReference type="InterPro" id="IPR000182">
    <property type="entry name" value="GNAT_dom"/>
</dbReference>
<keyword evidence="3" id="KW-1185">Reference proteome</keyword>
<protein>
    <submittedName>
        <fullName evidence="2">GNAT family N-acetyltransferase</fullName>
    </submittedName>
</protein>
<organism evidence="2 3">
    <name type="scientific">Clostridium gallinarum</name>
    <dbReference type="NCBI Taxonomy" id="2762246"/>
    <lineage>
        <taxon>Bacteria</taxon>
        <taxon>Bacillati</taxon>
        <taxon>Bacillota</taxon>
        <taxon>Clostridia</taxon>
        <taxon>Eubacteriales</taxon>
        <taxon>Clostridiaceae</taxon>
        <taxon>Clostridium</taxon>
    </lineage>
</organism>
<sequence length="167" mass="19655">MKNNIKIDKVKIGDENILAYIQTEAWKEAFSKIISNEDMEKYTDINKAKEMYTMILNEKIGNGFILSIDGNPHCIAYFDKSRDDEFKDYAEIICIHSLASNWGNGYGSIMMKHILKEIKESGFNKVMLWVFEENNRARKFYEKHGFILSDKTKEFCDSIEVMYFREL</sequence>
<feature type="domain" description="N-acetyltransferase" evidence="1">
    <location>
        <begin position="5"/>
        <end position="167"/>
    </location>
</feature>
<evidence type="ECO:0000313" key="3">
    <source>
        <dbReference type="Proteomes" id="UP000640335"/>
    </source>
</evidence>